<comment type="catalytic activity">
    <reaction evidence="1 14">
        <text>Endohydrolysis of (1-&gt;4)-beta-D-glucosidic linkages in cellulose, lichenin and cereal beta-D-glucans.</text>
        <dbReference type="EC" id="3.2.1.4"/>
    </reaction>
</comment>
<evidence type="ECO:0000256" key="7">
    <source>
        <dbReference type="ARBA" id="ARBA00023001"/>
    </source>
</evidence>
<dbReference type="PROSITE" id="PS00592">
    <property type="entry name" value="GH9_2"/>
    <property type="match status" value="1"/>
</dbReference>
<reference evidence="17" key="2">
    <citation type="submission" date="2025-08" db="UniProtKB">
        <authorList>
            <consortium name="RefSeq"/>
        </authorList>
    </citation>
    <scope>IDENTIFICATION</scope>
    <source>
        <tissue evidence="17">Leaf</tissue>
    </source>
</reference>
<keyword evidence="10 12" id="KW-0326">Glycosidase</keyword>
<dbReference type="EC" id="3.2.1.4" evidence="14"/>
<dbReference type="PANTHER" id="PTHR22298">
    <property type="entry name" value="ENDO-1,4-BETA-GLUCANASE"/>
    <property type="match status" value="1"/>
</dbReference>
<sequence>MARSLKPATFSVALLVAVFVASRVGEAGADHPNYRDALDKCLQFFEAQRSGKLPADQRVKWRGDSALQDGFQQGVDLVGGYYDSGDHVKFGFPMAFAVTTLSWSVIEFEKELAAANKLKYALDAIKWGTDYFIKAHKEPNVLWAQVGDGDSDHLCWERAEDMTTPRTAYKITTDQPGSEVAGETAAALAAASRAFKPFDSFYSNILLVHAKQLFTFANTFQGRYDDSLLCVKKYYPSSTGYHDELLWAAAWLYEATNDQYYLNYVSQNAASFGGTGWAVTEFSWDNKYAGVQVLLTKVLLQGGSGAYSDTLKLYQAKGEFFLCSCLQKNNGHNIKLTPGGLLYFDDWNNMQYVASAAYLLTVYSNYLSTSNAKLNCPDGQVDPSDVLKFAKSQADYILGKNPKSMSYLVGYGPNYPTHAHHRGASIPSIFTLPSTVGCVDGFENWYDNPKADPNVILGALVGGPDANDAFSDDRKNYQHTEPTLASNAPLVGVFAKLDSVPDTGDSSSYAASSKASPPKKDAPIEFVHKITNTWKTNGTDYFRHEVTGKNVCGKPITYLKLDIENLSGPIYGLKATKAAHMYEFPEWLKALNSKQAFKFVYIQGGEPAKVAVAAYRN</sequence>
<dbReference type="Gramene" id="Aco010335.1.mrna1">
    <property type="protein sequence ID" value="Aco010335.1.mrna1"/>
    <property type="gene ID" value="Aco010335.1.path1"/>
</dbReference>
<organism evidence="16 17">
    <name type="scientific">Ananas comosus</name>
    <name type="common">Pineapple</name>
    <name type="synonym">Ananas ananas</name>
    <dbReference type="NCBI Taxonomy" id="4615"/>
    <lineage>
        <taxon>Eukaryota</taxon>
        <taxon>Viridiplantae</taxon>
        <taxon>Streptophyta</taxon>
        <taxon>Embryophyta</taxon>
        <taxon>Tracheophyta</taxon>
        <taxon>Spermatophyta</taxon>
        <taxon>Magnoliopsida</taxon>
        <taxon>Liliopsida</taxon>
        <taxon>Poales</taxon>
        <taxon>Bromeliaceae</taxon>
        <taxon>Bromelioideae</taxon>
        <taxon>Ananas</taxon>
    </lineage>
</organism>
<keyword evidence="7 14" id="KW-0136">Cellulose degradation</keyword>
<dbReference type="InterPro" id="IPR012341">
    <property type="entry name" value="6hp_glycosidase-like_sf"/>
</dbReference>
<keyword evidence="8" id="KW-0325">Glycoprotein</keyword>
<evidence type="ECO:0000256" key="2">
    <source>
        <dbReference type="ARBA" id="ARBA00004613"/>
    </source>
</evidence>
<feature type="chain" id="PRO_5028522427" description="Endoglucanase" evidence="14">
    <location>
        <begin position="30"/>
        <end position="617"/>
    </location>
</feature>
<dbReference type="Proteomes" id="UP000515123">
    <property type="component" value="Linkage group 25"/>
</dbReference>
<evidence type="ECO:0000256" key="12">
    <source>
        <dbReference type="PROSITE-ProRule" id="PRU10059"/>
    </source>
</evidence>
<dbReference type="RefSeq" id="XP_020115164.1">
    <property type="nucleotide sequence ID" value="XM_020259575.1"/>
</dbReference>
<dbReference type="InterPro" id="IPR018221">
    <property type="entry name" value="Glyco_hydro_9_His_AS"/>
</dbReference>
<dbReference type="PROSITE" id="PS00698">
    <property type="entry name" value="GH9_3"/>
    <property type="match status" value="1"/>
</dbReference>
<dbReference type="SMART" id="SM01063">
    <property type="entry name" value="CBM49"/>
    <property type="match status" value="1"/>
</dbReference>
<evidence type="ECO:0000313" key="17">
    <source>
        <dbReference type="RefSeq" id="XP_020115164.1"/>
    </source>
</evidence>
<reference evidence="16" key="1">
    <citation type="journal article" date="2015" name="Nat. Genet.">
        <title>The pineapple genome and the evolution of CAM photosynthesis.</title>
        <authorList>
            <person name="Ming R."/>
            <person name="VanBuren R."/>
            <person name="Wai C.M."/>
            <person name="Tang H."/>
            <person name="Schatz M.C."/>
            <person name="Bowers J.E."/>
            <person name="Lyons E."/>
            <person name="Wang M.L."/>
            <person name="Chen J."/>
            <person name="Biggers E."/>
            <person name="Zhang J."/>
            <person name="Huang L."/>
            <person name="Zhang L."/>
            <person name="Miao W."/>
            <person name="Zhang J."/>
            <person name="Ye Z."/>
            <person name="Miao C."/>
            <person name="Lin Z."/>
            <person name="Wang H."/>
            <person name="Zhou H."/>
            <person name="Yim W.C."/>
            <person name="Priest H.D."/>
            <person name="Zheng C."/>
            <person name="Woodhouse M."/>
            <person name="Edger P.P."/>
            <person name="Guyot R."/>
            <person name="Guo H.B."/>
            <person name="Guo H."/>
            <person name="Zheng G."/>
            <person name="Singh R."/>
            <person name="Sharma A."/>
            <person name="Min X."/>
            <person name="Zheng Y."/>
            <person name="Lee H."/>
            <person name="Gurtowski J."/>
            <person name="Sedlazeck F.J."/>
            <person name="Harkess A."/>
            <person name="McKain M.R."/>
            <person name="Liao Z."/>
            <person name="Fang J."/>
            <person name="Liu J."/>
            <person name="Zhang X."/>
            <person name="Zhang Q."/>
            <person name="Hu W."/>
            <person name="Qin Y."/>
            <person name="Wang K."/>
            <person name="Chen L.Y."/>
            <person name="Shirley N."/>
            <person name="Lin Y.R."/>
            <person name="Liu L.Y."/>
            <person name="Hernandez A.G."/>
            <person name="Wright C.L."/>
            <person name="Bulone V."/>
            <person name="Tuskan G.A."/>
            <person name="Heath K."/>
            <person name="Zee F."/>
            <person name="Moore P.H."/>
            <person name="Sunkar R."/>
            <person name="Leebens-Mack J.H."/>
            <person name="Mockler T."/>
            <person name="Bennetzen J.L."/>
            <person name="Freeling M."/>
            <person name="Sankoff D."/>
            <person name="Paterson A.H."/>
            <person name="Zhu X."/>
            <person name="Yang X."/>
            <person name="Smith J.A."/>
            <person name="Cushman J.C."/>
            <person name="Paull R.E."/>
            <person name="Yu Q."/>
        </authorList>
    </citation>
    <scope>NUCLEOTIDE SEQUENCE [LARGE SCALE GENOMIC DNA]</scope>
    <source>
        <strain evidence="16">cv. F153</strain>
    </source>
</reference>
<dbReference type="Pfam" id="PF00759">
    <property type="entry name" value="Glyco_hydro_9"/>
    <property type="match status" value="1"/>
</dbReference>
<dbReference type="Pfam" id="PF09478">
    <property type="entry name" value="CBM49"/>
    <property type="match status" value="1"/>
</dbReference>
<dbReference type="InterPro" id="IPR033126">
    <property type="entry name" value="Glyco_hydro_9_Asp/Glu_AS"/>
</dbReference>
<feature type="signal peptide" evidence="14">
    <location>
        <begin position="1"/>
        <end position="29"/>
    </location>
</feature>
<dbReference type="FunFam" id="1.50.10.10:FF:000020">
    <property type="entry name" value="Endoglucanase"/>
    <property type="match status" value="1"/>
</dbReference>
<evidence type="ECO:0000259" key="15">
    <source>
        <dbReference type="SMART" id="SM01063"/>
    </source>
</evidence>
<dbReference type="GO" id="GO:0005576">
    <property type="term" value="C:extracellular region"/>
    <property type="evidence" value="ECO:0007669"/>
    <property type="project" value="UniProtKB-SubCell"/>
</dbReference>
<evidence type="ECO:0000256" key="6">
    <source>
        <dbReference type="ARBA" id="ARBA00022801"/>
    </source>
</evidence>
<evidence type="ECO:0000256" key="3">
    <source>
        <dbReference type="ARBA" id="ARBA00007072"/>
    </source>
</evidence>
<feature type="active site" evidence="13">
    <location>
        <position position="472"/>
    </location>
</feature>
<evidence type="ECO:0000256" key="1">
    <source>
        <dbReference type="ARBA" id="ARBA00000966"/>
    </source>
</evidence>
<evidence type="ECO:0000256" key="9">
    <source>
        <dbReference type="ARBA" id="ARBA00023277"/>
    </source>
</evidence>
<dbReference type="OrthoDB" id="10257085at2759"/>
<evidence type="ECO:0000256" key="11">
    <source>
        <dbReference type="ARBA" id="ARBA00023326"/>
    </source>
</evidence>
<evidence type="ECO:0000313" key="16">
    <source>
        <dbReference type="Proteomes" id="UP000515123"/>
    </source>
</evidence>
<evidence type="ECO:0000256" key="8">
    <source>
        <dbReference type="ARBA" id="ARBA00023180"/>
    </source>
</evidence>
<evidence type="ECO:0000256" key="5">
    <source>
        <dbReference type="ARBA" id="ARBA00022729"/>
    </source>
</evidence>
<comment type="similarity">
    <text evidence="3 12 14">Belongs to the glycosyl hydrolase 9 (cellulase E) family.</text>
</comment>
<evidence type="ECO:0000256" key="10">
    <source>
        <dbReference type="ARBA" id="ARBA00023295"/>
    </source>
</evidence>
<accession>A0A6P5H841</accession>
<evidence type="ECO:0000256" key="13">
    <source>
        <dbReference type="PROSITE-ProRule" id="PRU10060"/>
    </source>
</evidence>
<keyword evidence="4" id="KW-0964">Secreted</keyword>
<dbReference type="InterPro" id="IPR001701">
    <property type="entry name" value="Glyco_hydro_9"/>
</dbReference>
<dbReference type="SUPFAM" id="SSF48208">
    <property type="entry name" value="Six-hairpin glycosidases"/>
    <property type="match status" value="1"/>
</dbReference>
<dbReference type="GO" id="GO:0030246">
    <property type="term" value="F:carbohydrate binding"/>
    <property type="evidence" value="ECO:0007669"/>
    <property type="project" value="InterPro"/>
</dbReference>
<dbReference type="InterPro" id="IPR019028">
    <property type="entry name" value="CBM_49"/>
</dbReference>
<feature type="active site" evidence="13">
    <location>
        <position position="481"/>
    </location>
</feature>
<dbReference type="GO" id="GO:0008810">
    <property type="term" value="F:cellulase activity"/>
    <property type="evidence" value="ECO:0007669"/>
    <property type="project" value="UniProtKB-EC"/>
</dbReference>
<dbReference type="AlphaFoldDB" id="A0A6P5H841"/>
<dbReference type="InterPro" id="IPR008928">
    <property type="entry name" value="6-hairpin_glycosidase_sf"/>
</dbReference>
<feature type="active site" evidence="12">
    <location>
        <position position="420"/>
    </location>
</feature>
<keyword evidence="9 12" id="KW-0119">Carbohydrate metabolism</keyword>
<proteinExistence type="inferred from homology"/>
<dbReference type="GeneID" id="109728993"/>
<evidence type="ECO:0000256" key="14">
    <source>
        <dbReference type="RuleBase" id="RU361166"/>
    </source>
</evidence>
<keyword evidence="16" id="KW-1185">Reference proteome</keyword>
<dbReference type="GO" id="GO:0030245">
    <property type="term" value="P:cellulose catabolic process"/>
    <property type="evidence" value="ECO:0007669"/>
    <property type="project" value="UniProtKB-KW"/>
</dbReference>
<comment type="subcellular location">
    <subcellularLocation>
        <location evidence="2">Secreted</location>
    </subcellularLocation>
</comment>
<dbReference type="Gene3D" id="1.50.10.10">
    <property type="match status" value="1"/>
</dbReference>
<gene>
    <name evidence="17" type="primary">LOC109728993</name>
</gene>
<protein>
    <recommendedName>
        <fullName evidence="14">Endoglucanase</fullName>
        <ecNumber evidence="14">3.2.1.4</ecNumber>
    </recommendedName>
</protein>
<keyword evidence="11 12" id="KW-0624">Polysaccharide degradation</keyword>
<keyword evidence="5 14" id="KW-0732">Signal</keyword>
<evidence type="ECO:0000256" key="4">
    <source>
        <dbReference type="ARBA" id="ARBA00022525"/>
    </source>
</evidence>
<name>A0A6P5H841_ANACO</name>
<keyword evidence="6 12" id="KW-0378">Hydrolase</keyword>
<feature type="domain" description="Carbohydrate binding" evidence="15">
    <location>
        <begin position="524"/>
        <end position="606"/>
    </location>
</feature>